<gene>
    <name evidence="2" type="ORF">DCW38_00915</name>
</gene>
<dbReference type="AlphaFoldDB" id="A0A350H865"/>
<keyword evidence="1" id="KW-1133">Transmembrane helix</keyword>
<comment type="caution">
    <text evidence="2">The sequence shown here is derived from an EMBL/GenBank/DDBJ whole genome shotgun (WGS) entry which is preliminary data.</text>
</comment>
<keyword evidence="1" id="KW-0812">Transmembrane</keyword>
<evidence type="ECO:0000256" key="1">
    <source>
        <dbReference type="SAM" id="Phobius"/>
    </source>
</evidence>
<dbReference type="Gene3D" id="1.10.287.3510">
    <property type="match status" value="1"/>
</dbReference>
<name>A0A350H865_UNCW3</name>
<evidence type="ECO:0000313" key="3">
    <source>
        <dbReference type="Proteomes" id="UP000264062"/>
    </source>
</evidence>
<proteinExistence type="predicted"/>
<feature type="transmembrane region" description="Helical" evidence="1">
    <location>
        <begin position="68"/>
        <end position="88"/>
    </location>
</feature>
<organism evidence="2 3">
    <name type="scientific">candidate division WOR-3 bacterium</name>
    <dbReference type="NCBI Taxonomy" id="2052148"/>
    <lineage>
        <taxon>Bacteria</taxon>
        <taxon>Bacteria division WOR-3</taxon>
    </lineage>
</organism>
<dbReference type="EMBL" id="DMZY01000030">
    <property type="protein sequence ID" value="HAV91731.1"/>
    <property type="molecule type" value="Genomic_DNA"/>
</dbReference>
<dbReference type="Proteomes" id="UP000264062">
    <property type="component" value="Unassembled WGS sequence"/>
</dbReference>
<feature type="transmembrane region" description="Helical" evidence="1">
    <location>
        <begin position="7"/>
        <end position="26"/>
    </location>
</feature>
<sequence length="108" mass="12668">MSSKFEFNVFLIVILASISIISILMTKNLFKMAVFLTILLDSVLAFFLMFSKSLLFISASDIKMNYEILGIIFILFKFLLFILFMIFLSKHSKENDSMEKDFRPKHYD</sequence>
<evidence type="ECO:0000313" key="2">
    <source>
        <dbReference type="EMBL" id="HAV91731.1"/>
    </source>
</evidence>
<accession>A0A350H865</accession>
<reference evidence="2 3" key="1">
    <citation type="journal article" date="2018" name="Nat. Biotechnol.">
        <title>A standardized bacterial taxonomy based on genome phylogeny substantially revises the tree of life.</title>
        <authorList>
            <person name="Parks D.H."/>
            <person name="Chuvochina M."/>
            <person name="Waite D.W."/>
            <person name="Rinke C."/>
            <person name="Skarshewski A."/>
            <person name="Chaumeil P.A."/>
            <person name="Hugenholtz P."/>
        </authorList>
    </citation>
    <scope>NUCLEOTIDE SEQUENCE [LARGE SCALE GENOMIC DNA]</scope>
    <source>
        <strain evidence="2">UBA9956</strain>
    </source>
</reference>
<feature type="transmembrane region" description="Helical" evidence="1">
    <location>
        <begin position="32"/>
        <end position="56"/>
    </location>
</feature>
<protein>
    <submittedName>
        <fullName evidence="2">Uncharacterized protein</fullName>
    </submittedName>
</protein>
<keyword evidence="1" id="KW-0472">Membrane</keyword>